<dbReference type="VEuPathDB" id="FungiDB:TSTA_008450"/>
<keyword evidence="3" id="KW-1185">Reference proteome</keyword>
<dbReference type="RefSeq" id="XP_002488730.1">
    <property type="nucleotide sequence ID" value="XM_002488685.1"/>
</dbReference>
<feature type="region of interest" description="Disordered" evidence="1">
    <location>
        <begin position="366"/>
        <end position="385"/>
    </location>
</feature>
<evidence type="ECO:0000313" key="2">
    <source>
        <dbReference type="EMBL" id="EED11549.1"/>
    </source>
</evidence>
<dbReference type="Proteomes" id="UP000001745">
    <property type="component" value="Unassembled WGS sequence"/>
</dbReference>
<sequence>MLWHKMSQNGNKKKINPRMSGTQEALGLENDKAKFQKTGQLIKELSQKSTQQNVLQRGNEKQFQTWREDNIFPAFKKRYPELFFRVRVEFKTPLQNSLPQKKTILELNKRQKGLRKTRIDRENNKQQDMLKSEQKHQRKQKAQKVVEPSAMVERQSELGFAINPSTEERQRSRDNQSKDTVLDQDTSSTGDNGFGSVEIIGTYIYGHSERQEEVSKEQPEEEEEAMEITVDQGETTSETDVNTIRATVIQTTRIPFLGPIHEPSTSYNAAMVLIDAILDPKNSCEPVELRISYKAWQKKLGKHWGVDFEGLSSSCTMHFFWNENWINVPWSDTSWQAMVNLCLQGNRTRLIQVQICGDGPDFVTSRTKSLQSTSHETAPGERSRKLDTIDAGIRAEMKSVITSFKRELGMLDFKNDYDLTLKMPPSLKC</sequence>
<gene>
    <name evidence="2" type="ORF">TSTA_008450</name>
</gene>
<dbReference type="HOGENOM" id="CLU_664258_0_0_1"/>
<protein>
    <submittedName>
        <fullName evidence="2">Uncharacterized protein</fullName>
    </submittedName>
</protein>
<dbReference type="GeneID" id="8108579"/>
<evidence type="ECO:0000313" key="3">
    <source>
        <dbReference type="Proteomes" id="UP000001745"/>
    </source>
</evidence>
<feature type="compositionally biased region" description="Basic and acidic residues" evidence="1">
    <location>
        <begin position="117"/>
        <end position="135"/>
    </location>
</feature>
<dbReference type="InParanoid" id="B8MV93"/>
<feature type="compositionally biased region" description="Polar residues" evidence="1">
    <location>
        <begin position="366"/>
        <end position="376"/>
    </location>
</feature>
<reference evidence="3" key="1">
    <citation type="journal article" date="2015" name="Genome Announc.">
        <title>Genome sequence of the AIDS-associated pathogen Penicillium marneffei (ATCC18224) and its near taxonomic relative Talaromyces stipitatus (ATCC10500).</title>
        <authorList>
            <person name="Nierman W.C."/>
            <person name="Fedorova-Abrams N.D."/>
            <person name="Andrianopoulos A."/>
        </authorList>
    </citation>
    <scope>NUCLEOTIDE SEQUENCE [LARGE SCALE GENOMIC DNA]</scope>
    <source>
        <strain evidence="3">ATCC 10500 / CBS 375.48 / QM 6759 / NRRL 1006</strain>
    </source>
</reference>
<dbReference type="AlphaFoldDB" id="B8MV93"/>
<dbReference type="EMBL" id="EQ962662">
    <property type="protein sequence ID" value="EED11549.1"/>
    <property type="molecule type" value="Genomic_DNA"/>
</dbReference>
<feature type="compositionally biased region" description="Basic and acidic residues" evidence="1">
    <location>
        <begin position="166"/>
        <end position="181"/>
    </location>
</feature>
<proteinExistence type="predicted"/>
<accession>B8MV93</accession>
<evidence type="ECO:0000256" key="1">
    <source>
        <dbReference type="SAM" id="MobiDB-lite"/>
    </source>
</evidence>
<organism evidence="2 3">
    <name type="scientific">Talaromyces stipitatus (strain ATCC 10500 / CBS 375.48 / QM 6759 / NRRL 1006)</name>
    <name type="common">Penicillium stipitatum</name>
    <dbReference type="NCBI Taxonomy" id="441959"/>
    <lineage>
        <taxon>Eukaryota</taxon>
        <taxon>Fungi</taxon>
        <taxon>Dikarya</taxon>
        <taxon>Ascomycota</taxon>
        <taxon>Pezizomycotina</taxon>
        <taxon>Eurotiomycetes</taxon>
        <taxon>Eurotiomycetidae</taxon>
        <taxon>Eurotiales</taxon>
        <taxon>Trichocomaceae</taxon>
        <taxon>Talaromyces</taxon>
        <taxon>Talaromyces sect. Talaromyces</taxon>
    </lineage>
</organism>
<feature type="region of interest" description="Disordered" evidence="1">
    <location>
        <begin position="103"/>
        <end position="195"/>
    </location>
</feature>
<name>B8MV93_TALSN</name>